<dbReference type="SUPFAM" id="SSF48371">
    <property type="entry name" value="ARM repeat"/>
    <property type="match status" value="1"/>
</dbReference>
<evidence type="ECO:0000313" key="8">
    <source>
        <dbReference type="EMBL" id="CAG9318937.1"/>
    </source>
</evidence>
<comment type="caution">
    <text evidence="8">The sequence shown here is derived from an EMBL/GenBank/DDBJ whole genome shotgun (WGS) entry which is preliminary data.</text>
</comment>
<feature type="region of interest" description="Disordered" evidence="6">
    <location>
        <begin position="670"/>
        <end position="690"/>
    </location>
</feature>
<evidence type="ECO:0000256" key="6">
    <source>
        <dbReference type="SAM" id="MobiDB-lite"/>
    </source>
</evidence>
<dbReference type="InterPro" id="IPR026739">
    <property type="entry name" value="AP_beta"/>
</dbReference>
<comment type="similarity">
    <text evidence="2">Belongs to the adaptor complexes large subunit family.</text>
</comment>
<dbReference type="GO" id="GO:0016192">
    <property type="term" value="P:vesicle-mediated transport"/>
    <property type="evidence" value="ECO:0007669"/>
    <property type="project" value="InterPro"/>
</dbReference>
<dbReference type="PANTHER" id="PTHR11134">
    <property type="entry name" value="ADAPTOR COMPLEX SUBUNIT BETA FAMILY MEMBER"/>
    <property type="match status" value="1"/>
</dbReference>
<dbReference type="GO" id="GO:0012505">
    <property type="term" value="C:endomembrane system"/>
    <property type="evidence" value="ECO:0007669"/>
    <property type="project" value="UniProtKB-SubCell"/>
</dbReference>
<dbReference type="EMBL" id="CAJZBQ010000021">
    <property type="protein sequence ID" value="CAG9318937.1"/>
    <property type="molecule type" value="Genomic_DNA"/>
</dbReference>
<dbReference type="InterPro" id="IPR016024">
    <property type="entry name" value="ARM-type_fold"/>
</dbReference>
<evidence type="ECO:0000256" key="3">
    <source>
        <dbReference type="ARBA" id="ARBA00022448"/>
    </source>
</evidence>
<evidence type="ECO:0000256" key="1">
    <source>
        <dbReference type="ARBA" id="ARBA00004308"/>
    </source>
</evidence>
<evidence type="ECO:0000313" key="9">
    <source>
        <dbReference type="Proteomes" id="UP001162131"/>
    </source>
</evidence>
<comment type="subcellular location">
    <subcellularLocation>
        <location evidence="1">Endomembrane system</location>
    </subcellularLocation>
</comment>
<keyword evidence="3" id="KW-0813">Transport</keyword>
<dbReference type="GO" id="GO:0030117">
    <property type="term" value="C:membrane coat"/>
    <property type="evidence" value="ECO:0007669"/>
    <property type="project" value="InterPro"/>
</dbReference>
<evidence type="ECO:0000256" key="2">
    <source>
        <dbReference type="ARBA" id="ARBA00006613"/>
    </source>
</evidence>
<dbReference type="InterPro" id="IPR002553">
    <property type="entry name" value="Clathrin/coatomer_adapt-like_N"/>
</dbReference>
<keyword evidence="4" id="KW-0653">Protein transport</keyword>
<keyword evidence="9" id="KW-1185">Reference proteome</keyword>
<dbReference type="AlphaFoldDB" id="A0AAU9IVT3"/>
<evidence type="ECO:0000256" key="5">
    <source>
        <dbReference type="ARBA" id="ARBA00023136"/>
    </source>
</evidence>
<dbReference type="Pfam" id="PF01602">
    <property type="entry name" value="Adaptin_N"/>
    <property type="match status" value="1"/>
</dbReference>
<sequence length="690" mass="78692">MNFLTIFHSKTPSAPPKEKKKLSSAIPKTDGDLFTLNTSKQPIITLLKSQSDEDKLKGLKAVVAMIITRKDPAPFMPYIVNMITTDFKMKKLAYYYLINCCHICSNEILMSINSFHKDLIDQRALIRASALRAISSLKIDEIMPIMLMSVQRTVADFSVYVRRASAYALIKLVHWDENNKENVIVLLGKLLDDVNPLILGPAFYAFNYICPERLDLIHPRFRRICREIETIEPIFIPNLVQVLLRYARFYLDKKFVNENEKTDQDFKLCLDSLAGLLYFENPPVLIAAAEAFLLLEYEARYQNVVNALLSFKHQAHDSAYLMISLLEEYAKKAPKLFNHCTSYFFLNNGEHKNIALKKLKILGYIVSETTVSSILKELNVYAHNESEEISSTSISIIGKIVEKNPSFSEPCTKHLVLLLKSHSPLITAQVIIVLRRLITQNPSKHRKIIVHCARIVELLQNPIAKASAIWIIGRYYSIIPTLAADCIRKLTLNFTKELSPVKHQIINSAVKMYTEAQSPIKDRLREILCHLIELASYDSSYDLRDKARLLSIIFKEREISCLESKELFKNNGDMIAVDISESAYFPVTISYLLGKKVNGYSKYWEDLTNKEKLIETISEDSSGFRDTETMPTLRVESAKHYSSDDIPKIGGSGMAVRVKINNPNDLEEFLASSEEEYEEGSDEDAEEDIE</sequence>
<name>A0AAU9IVT3_9CILI</name>
<evidence type="ECO:0000259" key="7">
    <source>
        <dbReference type="Pfam" id="PF01602"/>
    </source>
</evidence>
<dbReference type="Gene3D" id="1.25.10.10">
    <property type="entry name" value="Leucine-rich Repeat Variant"/>
    <property type="match status" value="1"/>
</dbReference>
<reference evidence="8" key="1">
    <citation type="submission" date="2021-09" db="EMBL/GenBank/DDBJ databases">
        <authorList>
            <consortium name="AG Swart"/>
            <person name="Singh M."/>
            <person name="Singh A."/>
            <person name="Seah K."/>
            <person name="Emmerich C."/>
        </authorList>
    </citation>
    <scope>NUCLEOTIDE SEQUENCE</scope>
    <source>
        <strain evidence="8">ATCC30299</strain>
    </source>
</reference>
<proteinExistence type="inferred from homology"/>
<dbReference type="InterPro" id="IPR011989">
    <property type="entry name" value="ARM-like"/>
</dbReference>
<dbReference type="Proteomes" id="UP001162131">
    <property type="component" value="Unassembled WGS sequence"/>
</dbReference>
<accession>A0AAU9IVT3</accession>
<dbReference type="GO" id="GO:0006886">
    <property type="term" value="P:intracellular protein transport"/>
    <property type="evidence" value="ECO:0007669"/>
    <property type="project" value="InterPro"/>
</dbReference>
<gene>
    <name evidence="8" type="ORF">BSTOLATCC_MIC22295</name>
</gene>
<organism evidence="8 9">
    <name type="scientific">Blepharisma stoltei</name>
    <dbReference type="NCBI Taxonomy" id="1481888"/>
    <lineage>
        <taxon>Eukaryota</taxon>
        <taxon>Sar</taxon>
        <taxon>Alveolata</taxon>
        <taxon>Ciliophora</taxon>
        <taxon>Postciliodesmatophora</taxon>
        <taxon>Heterotrichea</taxon>
        <taxon>Heterotrichida</taxon>
        <taxon>Blepharismidae</taxon>
        <taxon>Blepharisma</taxon>
    </lineage>
</organism>
<feature type="domain" description="Clathrin/coatomer adaptor adaptin-like N-terminal" evidence="7">
    <location>
        <begin position="39"/>
        <end position="556"/>
    </location>
</feature>
<evidence type="ECO:0000256" key="4">
    <source>
        <dbReference type="ARBA" id="ARBA00022927"/>
    </source>
</evidence>
<keyword evidence="5" id="KW-0472">Membrane</keyword>
<protein>
    <recommendedName>
        <fullName evidence="7">Clathrin/coatomer adaptor adaptin-like N-terminal domain-containing protein</fullName>
    </recommendedName>
</protein>